<dbReference type="InterPro" id="IPR052059">
    <property type="entry name" value="CR_Ser/Thr_kinase"/>
</dbReference>
<name>A0ABQ9C4K4_9ROSI</name>
<evidence type="ECO:0000313" key="6">
    <source>
        <dbReference type="EMBL" id="KAJ6393824.1"/>
    </source>
</evidence>
<reference evidence="6" key="1">
    <citation type="submission" date="2022-10" db="EMBL/GenBank/DDBJ databases">
        <authorList>
            <person name="Hyden B.L."/>
            <person name="Feng K."/>
            <person name="Yates T."/>
            <person name="Jawdy S."/>
            <person name="Smart L.B."/>
            <person name="Muchero W."/>
        </authorList>
    </citation>
    <scope>NUCLEOTIDE SEQUENCE</scope>
    <source>
        <tissue evidence="6">Shoot tip</tissue>
    </source>
</reference>
<protein>
    <recommendedName>
        <fullName evidence="5">Protein kinase domain-containing protein</fullName>
    </recommendedName>
</protein>
<gene>
    <name evidence="6" type="ORF">OIU77_023125</name>
</gene>
<dbReference type="EMBL" id="JAPFFI010000005">
    <property type="protein sequence ID" value="KAJ6393824.1"/>
    <property type="molecule type" value="Genomic_DNA"/>
</dbReference>
<keyword evidence="1" id="KW-0808">Transferase</keyword>
<accession>A0ABQ9C4K4</accession>
<keyword evidence="4" id="KW-0067">ATP-binding</keyword>
<dbReference type="SUPFAM" id="SSF56112">
    <property type="entry name" value="Protein kinase-like (PK-like)"/>
    <property type="match status" value="1"/>
</dbReference>
<comment type="caution">
    <text evidence="6">The sequence shown here is derived from an EMBL/GenBank/DDBJ whole genome shotgun (WGS) entry which is preliminary data.</text>
</comment>
<organism evidence="6 7">
    <name type="scientific">Salix suchowensis</name>
    <dbReference type="NCBI Taxonomy" id="1278906"/>
    <lineage>
        <taxon>Eukaryota</taxon>
        <taxon>Viridiplantae</taxon>
        <taxon>Streptophyta</taxon>
        <taxon>Embryophyta</taxon>
        <taxon>Tracheophyta</taxon>
        <taxon>Spermatophyta</taxon>
        <taxon>Magnoliopsida</taxon>
        <taxon>eudicotyledons</taxon>
        <taxon>Gunneridae</taxon>
        <taxon>Pentapetalae</taxon>
        <taxon>rosids</taxon>
        <taxon>fabids</taxon>
        <taxon>Malpighiales</taxon>
        <taxon>Salicaceae</taxon>
        <taxon>Saliceae</taxon>
        <taxon>Salix</taxon>
    </lineage>
</organism>
<dbReference type="Gene3D" id="1.10.510.10">
    <property type="entry name" value="Transferase(Phosphotransferase) domain 1"/>
    <property type="match status" value="1"/>
</dbReference>
<dbReference type="PANTHER" id="PTHR47973">
    <property type="entry name" value="CYSTEINE-RICH RECEPTOR-LIKE PROTEIN KINASE 3"/>
    <property type="match status" value="1"/>
</dbReference>
<keyword evidence="7" id="KW-1185">Reference proteome</keyword>
<feature type="domain" description="Protein kinase" evidence="5">
    <location>
        <begin position="1"/>
        <end position="187"/>
    </location>
</feature>
<dbReference type="PROSITE" id="PS50011">
    <property type="entry name" value="PROTEIN_KINASE_DOM"/>
    <property type="match status" value="1"/>
</dbReference>
<dbReference type="InterPro" id="IPR011009">
    <property type="entry name" value="Kinase-like_dom_sf"/>
</dbReference>
<evidence type="ECO:0000313" key="7">
    <source>
        <dbReference type="Proteomes" id="UP001141253"/>
    </source>
</evidence>
<proteinExistence type="predicted"/>
<dbReference type="Pfam" id="PF07714">
    <property type="entry name" value="PK_Tyr_Ser-Thr"/>
    <property type="match status" value="1"/>
</dbReference>
<evidence type="ECO:0000256" key="4">
    <source>
        <dbReference type="ARBA" id="ARBA00022840"/>
    </source>
</evidence>
<keyword evidence="2" id="KW-0547">Nucleotide-binding</keyword>
<sequence length="192" mass="21158">MGDLSRYLDLEDGSNQVLDWSTRVSIINGIAKGIRYLHSIEEKKPAIIHRRISVEKVLLDQQVNPLIADSGLAKLLADDIVFSTIKISAAMGYLAPEYVTTGLFTEKCDIYSFGVIILQILSGKQLLSNSMRLAAECCRYNDFIDTSLQGNFSESEAAKLAKIALACTDELPDQRPTMKEVIQELNLSNAGS</sequence>
<reference evidence="6" key="2">
    <citation type="journal article" date="2023" name="Int. J. Mol. Sci.">
        <title>De Novo Assembly and Annotation of 11 Diverse Shrub Willow (Salix) Genomes Reveals Novel Gene Organization in Sex-Linked Regions.</title>
        <authorList>
            <person name="Hyden B."/>
            <person name="Feng K."/>
            <person name="Yates T.B."/>
            <person name="Jawdy S."/>
            <person name="Cereghino C."/>
            <person name="Smart L.B."/>
            <person name="Muchero W."/>
        </authorList>
    </citation>
    <scope>NUCLEOTIDE SEQUENCE</scope>
    <source>
        <tissue evidence="6">Shoot tip</tissue>
    </source>
</reference>
<dbReference type="SMART" id="SM00219">
    <property type="entry name" value="TyrKc"/>
    <property type="match status" value="1"/>
</dbReference>
<evidence type="ECO:0000256" key="1">
    <source>
        <dbReference type="ARBA" id="ARBA00022679"/>
    </source>
</evidence>
<dbReference type="InterPro" id="IPR020635">
    <property type="entry name" value="Tyr_kinase_cat_dom"/>
</dbReference>
<dbReference type="InterPro" id="IPR001245">
    <property type="entry name" value="Ser-Thr/Tyr_kinase_cat_dom"/>
</dbReference>
<keyword evidence="3" id="KW-0418">Kinase</keyword>
<dbReference type="InterPro" id="IPR000719">
    <property type="entry name" value="Prot_kinase_dom"/>
</dbReference>
<evidence type="ECO:0000256" key="3">
    <source>
        <dbReference type="ARBA" id="ARBA00022777"/>
    </source>
</evidence>
<dbReference type="Proteomes" id="UP001141253">
    <property type="component" value="Chromosome 1"/>
</dbReference>
<evidence type="ECO:0000259" key="5">
    <source>
        <dbReference type="PROSITE" id="PS50011"/>
    </source>
</evidence>
<evidence type="ECO:0000256" key="2">
    <source>
        <dbReference type="ARBA" id="ARBA00022741"/>
    </source>
</evidence>